<dbReference type="Proteomes" id="UP000005087">
    <property type="component" value="Plasmid pSACGL01"/>
</dbReference>
<reference evidence="2 3" key="1">
    <citation type="submission" date="2011-09" db="EMBL/GenBank/DDBJ databases">
        <authorList>
            <consortium name="US DOE Joint Genome Institute (JGI-PGF)"/>
            <person name="Lucas S."/>
            <person name="Han J."/>
            <person name="Lapidus A."/>
            <person name="Cheng J.-F."/>
            <person name="Goodwin L."/>
            <person name="Pitluck S."/>
            <person name="Peters L."/>
            <person name="Land M.L."/>
            <person name="Hauser L."/>
            <person name="Brambilla E."/>
            <person name="Klenk H.-P."/>
            <person name="Woyke T.J."/>
        </authorList>
    </citation>
    <scope>NUCLEOTIDE SEQUENCE [LARGE SCALE GENOMIC DNA]</scope>
    <source>
        <strain evidence="2 3">K62</strain>
        <plasmid evidence="2 3">pSACGL01</plasmid>
    </source>
</reference>
<evidence type="ECO:0000256" key="1">
    <source>
        <dbReference type="SAM" id="MobiDB-lite"/>
    </source>
</evidence>
<dbReference type="AlphaFoldDB" id="I1D8G4"/>
<evidence type="ECO:0008006" key="4">
    <source>
        <dbReference type="Google" id="ProtNLM"/>
    </source>
</evidence>
<gene>
    <name evidence="2" type="ORF">SacglDRAFT_00025</name>
</gene>
<evidence type="ECO:0000313" key="3">
    <source>
        <dbReference type="Proteomes" id="UP000005087"/>
    </source>
</evidence>
<proteinExistence type="predicted"/>
<keyword evidence="2" id="KW-0614">Plasmid</keyword>
<keyword evidence="3" id="KW-1185">Reference proteome</keyword>
<name>I1D8G4_9PSEU</name>
<organism evidence="2 3">
    <name type="scientific">Saccharomonospora glauca K62</name>
    <dbReference type="NCBI Taxonomy" id="928724"/>
    <lineage>
        <taxon>Bacteria</taxon>
        <taxon>Bacillati</taxon>
        <taxon>Actinomycetota</taxon>
        <taxon>Actinomycetes</taxon>
        <taxon>Pseudonocardiales</taxon>
        <taxon>Pseudonocardiaceae</taxon>
        <taxon>Saccharomonospora</taxon>
    </lineage>
</organism>
<reference evidence="3" key="2">
    <citation type="submission" date="2012-01" db="EMBL/GenBank/DDBJ databases">
        <title>Noncontiguous Finished sequence of chromosome of Saccharomonospora glauca K62.</title>
        <authorList>
            <consortium name="US DOE Joint Genome Institute"/>
            <person name="Lucas S."/>
            <person name="Han J."/>
            <person name="Lapidus A."/>
            <person name="Cheng J.-F."/>
            <person name="Goodwin L."/>
            <person name="Pitluck S."/>
            <person name="Peters L."/>
            <person name="Mikhailova N."/>
            <person name="Held B."/>
            <person name="Detter J.C."/>
            <person name="Han C."/>
            <person name="Tapia R."/>
            <person name="Land M."/>
            <person name="Hauser L."/>
            <person name="Kyrpides N."/>
            <person name="Ivanova N."/>
            <person name="Pagani I."/>
            <person name="Brambilla E.-M."/>
            <person name="Klenk H.-P."/>
            <person name="Woyke T."/>
        </authorList>
    </citation>
    <scope>NUCLEOTIDE SEQUENCE [LARGE SCALE GENOMIC DNA]</scope>
    <source>
        <strain evidence="3">K62</strain>
        <plasmid evidence="3">pSACGL01</plasmid>
    </source>
</reference>
<geneLocation type="plasmid" evidence="2 3">
    <name>pSACGL01</name>
</geneLocation>
<feature type="region of interest" description="Disordered" evidence="1">
    <location>
        <begin position="1"/>
        <end position="25"/>
    </location>
</feature>
<sequence length="93" mass="10542">MAGHRRTRKGAPTLRERHHTNAKAHLLQRLDTTTEPVERLRIALDYVAAAYKRSAQRGRTTTTHRTVFDAIEVAVRSLIRCGDALLDPSRKGR</sequence>
<dbReference type="HOGENOM" id="CLU_2397824_0_0_11"/>
<evidence type="ECO:0000313" key="2">
    <source>
        <dbReference type="EMBL" id="EIF01239.1"/>
    </source>
</evidence>
<dbReference type="EMBL" id="CM001485">
    <property type="protein sequence ID" value="EIF01239.1"/>
    <property type="molecule type" value="Genomic_DNA"/>
</dbReference>
<accession>I1D8G4</accession>
<protein>
    <recommendedName>
        <fullName evidence="4">Transposase</fullName>
    </recommendedName>
</protein>